<dbReference type="AlphaFoldDB" id="A0A244CMH1"/>
<sequence length="137" mass="15329">MNQEYTTLKKTIIAATSWQDKYRHIMLFGKMLPTLPDALKVDSAKVSGCESNVWLYLELNESDNTLVVVADSDTRIVKGLVAIILHCFNGLTPIEAEQIDIASEFTQMDLIKHLSPSRGNGIKAIANEITQFIARYN</sequence>
<evidence type="ECO:0000313" key="3">
    <source>
        <dbReference type="EMBL" id="OUL56706.1"/>
    </source>
</evidence>
<dbReference type="EMBL" id="MWPV01000005">
    <property type="protein sequence ID" value="OUL56706.1"/>
    <property type="molecule type" value="Genomic_DNA"/>
</dbReference>
<dbReference type="SUPFAM" id="SSF82649">
    <property type="entry name" value="SufE/NifU"/>
    <property type="match status" value="1"/>
</dbReference>
<feature type="domain" description="Fe-S metabolism associated" evidence="2">
    <location>
        <begin position="14"/>
        <end position="131"/>
    </location>
</feature>
<name>A0A244CMH1_PSEDV</name>
<reference evidence="3 4" key="1">
    <citation type="submission" date="2017-02" db="EMBL/GenBank/DDBJ databases">
        <title>Pseudoalteromonas ulvae TC14 Genome.</title>
        <authorList>
            <person name="Molmeret M."/>
        </authorList>
    </citation>
    <scope>NUCLEOTIDE SEQUENCE [LARGE SCALE GENOMIC DNA]</scope>
    <source>
        <strain evidence="3">TC14</strain>
    </source>
</reference>
<protein>
    <submittedName>
        <fullName evidence="3">SufE protein</fullName>
    </submittedName>
</protein>
<dbReference type="Gene3D" id="3.90.1010.10">
    <property type="match status" value="1"/>
</dbReference>
<comment type="similarity">
    <text evidence="1">Belongs to the SufE family.</text>
</comment>
<dbReference type="RefSeq" id="WP_086744961.1">
    <property type="nucleotide sequence ID" value="NZ_MWPV01000005.1"/>
</dbReference>
<gene>
    <name evidence="3" type="ORF">B1199_15130</name>
</gene>
<proteinExistence type="inferred from homology"/>
<dbReference type="OrthoDB" id="9799320at2"/>
<evidence type="ECO:0000256" key="1">
    <source>
        <dbReference type="ARBA" id="ARBA00010282"/>
    </source>
</evidence>
<organism evidence="3 4">
    <name type="scientific">Pseudoalteromonas ulvae</name>
    <dbReference type="NCBI Taxonomy" id="107327"/>
    <lineage>
        <taxon>Bacteria</taxon>
        <taxon>Pseudomonadati</taxon>
        <taxon>Pseudomonadota</taxon>
        <taxon>Gammaproteobacteria</taxon>
        <taxon>Alteromonadales</taxon>
        <taxon>Pseudoalteromonadaceae</taxon>
        <taxon>Pseudoalteromonas</taxon>
    </lineage>
</organism>
<dbReference type="PANTHER" id="PTHR43597:SF5">
    <property type="entry name" value="SUFE-LIKE PROTEIN 2, CHLOROPLASTIC"/>
    <property type="match status" value="1"/>
</dbReference>
<keyword evidence="4" id="KW-1185">Reference proteome</keyword>
<evidence type="ECO:0000259" key="2">
    <source>
        <dbReference type="Pfam" id="PF02657"/>
    </source>
</evidence>
<comment type="caution">
    <text evidence="3">The sequence shown here is derived from an EMBL/GenBank/DDBJ whole genome shotgun (WGS) entry which is preliminary data.</text>
</comment>
<dbReference type="PANTHER" id="PTHR43597">
    <property type="entry name" value="SULFUR ACCEPTOR PROTEIN CSDE"/>
    <property type="match status" value="1"/>
</dbReference>
<dbReference type="InterPro" id="IPR003808">
    <property type="entry name" value="Fe-S_metab-assoc_dom"/>
</dbReference>
<dbReference type="Proteomes" id="UP000194841">
    <property type="component" value="Unassembled WGS sequence"/>
</dbReference>
<evidence type="ECO:0000313" key="4">
    <source>
        <dbReference type="Proteomes" id="UP000194841"/>
    </source>
</evidence>
<accession>A0A244CMH1</accession>
<dbReference type="Pfam" id="PF02657">
    <property type="entry name" value="SufE"/>
    <property type="match status" value="1"/>
</dbReference>